<dbReference type="PANTHER" id="PTHR24321:SF8">
    <property type="entry name" value="ESTRADIOL 17-BETA-DEHYDROGENASE 8-RELATED"/>
    <property type="match status" value="1"/>
</dbReference>
<sequence length="261" mass="27527">MKLKDKTAIISGGSRGIGGACVELFAQEGANVIIGDVLEADGQALADKLGDKVVFKKLDVTQEDSWADAVATAETQFGGVDILVNCAGILTFNHVADLTAEEVRRTLDVNLYGTIIGTQAVIPPMRKRGAGSIVNISSTDGLIGSNAHAAYIASKWGVRGFTKAAALELGLEKIRVNSIHPGGVDTPLANPMNEEREEYNKRFVTFAAQRACDPKEIAQGVLFFASDDGSYCMGSELAIDGGLTAGLYYYGHPGAPDIKFG</sequence>
<evidence type="ECO:0000313" key="3">
    <source>
        <dbReference type="EMBL" id="RCL77654.1"/>
    </source>
</evidence>
<dbReference type="InterPro" id="IPR036291">
    <property type="entry name" value="NAD(P)-bd_dom_sf"/>
</dbReference>
<accession>A0A368E1A2</accession>
<reference evidence="3 4" key="1">
    <citation type="journal article" date="2018" name="Microbiome">
        <title>Fine metagenomic profile of the Mediterranean stratified and mixed water columns revealed by assembly and recruitment.</title>
        <authorList>
            <person name="Haro-Moreno J.M."/>
            <person name="Lopez-Perez M."/>
            <person name="De La Torre J.R."/>
            <person name="Picazo A."/>
            <person name="Camacho A."/>
            <person name="Rodriguez-Valera F."/>
        </authorList>
    </citation>
    <scope>NUCLEOTIDE SEQUENCE [LARGE SCALE GENOMIC DNA]</scope>
    <source>
        <strain evidence="3">MED-G55</strain>
    </source>
</reference>
<dbReference type="NCBIfam" id="NF005559">
    <property type="entry name" value="PRK07231.1"/>
    <property type="match status" value="1"/>
</dbReference>
<evidence type="ECO:0000256" key="1">
    <source>
        <dbReference type="ARBA" id="ARBA00006484"/>
    </source>
</evidence>
<keyword evidence="2" id="KW-0560">Oxidoreductase</keyword>
<dbReference type="EMBL" id="QOQF01000006">
    <property type="protein sequence ID" value="RCL77654.1"/>
    <property type="molecule type" value="Genomic_DNA"/>
</dbReference>
<dbReference type="PRINTS" id="PR00080">
    <property type="entry name" value="SDRFAMILY"/>
</dbReference>
<dbReference type="SUPFAM" id="SSF51735">
    <property type="entry name" value="NAD(P)-binding Rossmann-fold domains"/>
    <property type="match status" value="1"/>
</dbReference>
<dbReference type="GO" id="GO:0016491">
    <property type="term" value="F:oxidoreductase activity"/>
    <property type="evidence" value="ECO:0007669"/>
    <property type="project" value="UniProtKB-KW"/>
</dbReference>
<comment type="caution">
    <text evidence="3">The sequence shown here is derived from an EMBL/GenBank/DDBJ whole genome shotgun (WGS) entry which is preliminary data.</text>
</comment>
<name>A0A368E1A2_9PROT</name>
<organism evidence="3 4">
    <name type="scientific">PS1 clade bacterium</name>
    <dbReference type="NCBI Taxonomy" id="2175152"/>
    <lineage>
        <taxon>Bacteria</taxon>
        <taxon>Pseudomonadati</taxon>
        <taxon>Pseudomonadota</taxon>
        <taxon>Alphaproteobacteria</taxon>
        <taxon>PS1 clade</taxon>
    </lineage>
</organism>
<evidence type="ECO:0000313" key="4">
    <source>
        <dbReference type="Proteomes" id="UP000252132"/>
    </source>
</evidence>
<dbReference type="InterPro" id="IPR002347">
    <property type="entry name" value="SDR_fam"/>
</dbReference>
<protein>
    <submittedName>
        <fullName evidence="3">SDR family NAD(P)-dependent oxidoreductase</fullName>
    </submittedName>
</protein>
<evidence type="ECO:0000256" key="2">
    <source>
        <dbReference type="ARBA" id="ARBA00023002"/>
    </source>
</evidence>
<dbReference type="Proteomes" id="UP000252132">
    <property type="component" value="Unassembled WGS sequence"/>
</dbReference>
<dbReference type="Gene3D" id="3.40.50.720">
    <property type="entry name" value="NAD(P)-binding Rossmann-like Domain"/>
    <property type="match status" value="1"/>
</dbReference>
<gene>
    <name evidence="3" type="ORF">DBW69_02685</name>
</gene>
<comment type="similarity">
    <text evidence="1">Belongs to the short-chain dehydrogenases/reductases (SDR) family.</text>
</comment>
<dbReference type="PRINTS" id="PR00081">
    <property type="entry name" value="GDHRDH"/>
</dbReference>
<dbReference type="Pfam" id="PF13561">
    <property type="entry name" value="adh_short_C2"/>
    <property type="match status" value="1"/>
</dbReference>
<dbReference type="AlphaFoldDB" id="A0A368E1A2"/>
<dbReference type="FunFam" id="3.40.50.720:FF:000084">
    <property type="entry name" value="Short-chain dehydrogenase reductase"/>
    <property type="match status" value="1"/>
</dbReference>
<proteinExistence type="inferred from homology"/>
<dbReference type="PANTHER" id="PTHR24321">
    <property type="entry name" value="DEHYDROGENASES, SHORT CHAIN"/>
    <property type="match status" value="1"/>
</dbReference>